<proteinExistence type="predicted"/>
<dbReference type="AlphaFoldDB" id="A0A829HF21"/>
<accession>A0A829HF21</accession>
<dbReference type="EMBL" id="ATGG01000033">
    <property type="protein sequence ID" value="EPF74429.1"/>
    <property type="molecule type" value="Genomic_DNA"/>
</dbReference>
<dbReference type="Gene3D" id="1.10.10.10">
    <property type="entry name" value="Winged helix-like DNA-binding domain superfamily/Winged helix DNA-binding domain"/>
    <property type="match status" value="1"/>
</dbReference>
<name>A0A829HF21_9GAMM</name>
<evidence type="ECO:0008006" key="4">
    <source>
        <dbReference type="Google" id="ProtNLM"/>
    </source>
</evidence>
<sequence length="46" mass="5133">TKSDRLAPKVLELVSAGHSYRQVGRLVNLSKNTVLDIVKRSRSENP</sequence>
<reference evidence="2 3" key="1">
    <citation type="submission" date="2013-06" db="EMBL/GenBank/DDBJ databases">
        <title>The Genome Sequence of Acinetobacter gyllenbergii CIP 110306.</title>
        <authorList>
            <consortium name="The Broad Institute Genome Sequencing Platform"/>
            <consortium name="The Broad Institute Genome Sequencing Center for Infectious Disease"/>
            <person name="Cerqueira G."/>
            <person name="Feldgarden M."/>
            <person name="Courvalin P."/>
            <person name="Perichon B."/>
            <person name="Grillot-Courvalin C."/>
            <person name="Clermont D."/>
            <person name="Rocha E."/>
            <person name="Yoon E.-J."/>
            <person name="Nemec A."/>
            <person name="Young S.K."/>
            <person name="Zeng Q."/>
            <person name="Gargeya S."/>
            <person name="Fitzgerald M."/>
            <person name="Abouelleil A."/>
            <person name="Alvarado L."/>
            <person name="Berlin A.M."/>
            <person name="Chapman S.B."/>
            <person name="Dewar J."/>
            <person name="Goldberg J."/>
            <person name="Griggs A."/>
            <person name="Gujja S."/>
            <person name="Hansen M."/>
            <person name="Howarth C."/>
            <person name="Imamovic A."/>
            <person name="Larimer J."/>
            <person name="McCowan C."/>
            <person name="Murphy C."/>
            <person name="Pearson M."/>
            <person name="Priest M."/>
            <person name="Roberts A."/>
            <person name="Saif S."/>
            <person name="Shea T."/>
            <person name="Sykes S."/>
            <person name="Wortman J."/>
            <person name="Nusbaum C."/>
            <person name="Birren B."/>
        </authorList>
    </citation>
    <scope>NUCLEOTIDE SEQUENCE [LARGE SCALE GENOMIC DNA]</scope>
    <source>
        <strain evidence="2 3">CIP 110306</strain>
    </source>
</reference>
<gene>
    <name evidence="2" type="ORF">F957_03526</name>
    <name evidence="1" type="ORF">F957_03915</name>
</gene>
<feature type="non-terminal residue" evidence="2">
    <location>
        <position position="1"/>
    </location>
</feature>
<dbReference type="InterPro" id="IPR036388">
    <property type="entry name" value="WH-like_DNA-bd_sf"/>
</dbReference>
<dbReference type="Proteomes" id="UP000014523">
    <property type="component" value="Unassembled WGS sequence"/>
</dbReference>
<keyword evidence="3" id="KW-1185">Reference proteome</keyword>
<evidence type="ECO:0000313" key="1">
    <source>
        <dbReference type="EMBL" id="EPF70834.1"/>
    </source>
</evidence>
<dbReference type="Pfam" id="PF13384">
    <property type="entry name" value="HTH_23"/>
    <property type="match status" value="1"/>
</dbReference>
<dbReference type="EMBL" id="ATGG01000055">
    <property type="protein sequence ID" value="EPF70834.1"/>
    <property type="molecule type" value="Genomic_DNA"/>
</dbReference>
<comment type="caution">
    <text evidence="2">The sequence shown here is derived from an EMBL/GenBank/DDBJ whole genome shotgun (WGS) entry which is preliminary data.</text>
</comment>
<evidence type="ECO:0000313" key="3">
    <source>
        <dbReference type="Proteomes" id="UP000014523"/>
    </source>
</evidence>
<evidence type="ECO:0000313" key="2">
    <source>
        <dbReference type="EMBL" id="EPF74429.1"/>
    </source>
</evidence>
<protein>
    <recommendedName>
        <fullName evidence="4">Resolvase HTH domain-containing protein</fullName>
    </recommendedName>
</protein>
<organism evidence="2 3">
    <name type="scientific">Acinetobacter gyllenbergii CIP 110306 = MTCC 11365</name>
    <dbReference type="NCBI Taxonomy" id="1217657"/>
    <lineage>
        <taxon>Bacteria</taxon>
        <taxon>Pseudomonadati</taxon>
        <taxon>Pseudomonadota</taxon>
        <taxon>Gammaproteobacteria</taxon>
        <taxon>Moraxellales</taxon>
        <taxon>Moraxellaceae</taxon>
        <taxon>Acinetobacter</taxon>
    </lineage>
</organism>